<organism evidence="2 3">
    <name type="scientific">Fluviicola chungangensis</name>
    <dbReference type="NCBI Taxonomy" id="2597671"/>
    <lineage>
        <taxon>Bacteria</taxon>
        <taxon>Pseudomonadati</taxon>
        <taxon>Bacteroidota</taxon>
        <taxon>Flavobacteriia</taxon>
        <taxon>Flavobacteriales</taxon>
        <taxon>Crocinitomicaceae</taxon>
        <taxon>Fluviicola</taxon>
    </lineage>
</organism>
<feature type="transmembrane region" description="Helical" evidence="1">
    <location>
        <begin position="135"/>
        <end position="156"/>
    </location>
</feature>
<dbReference type="Proteomes" id="UP000316008">
    <property type="component" value="Unassembled WGS sequence"/>
</dbReference>
<keyword evidence="1" id="KW-1133">Transmembrane helix</keyword>
<keyword evidence="3" id="KW-1185">Reference proteome</keyword>
<evidence type="ECO:0000313" key="2">
    <source>
        <dbReference type="EMBL" id="TSJ48025.1"/>
    </source>
</evidence>
<reference evidence="2 3" key="1">
    <citation type="submission" date="2019-07" db="EMBL/GenBank/DDBJ databases">
        <authorList>
            <person name="Huq M.A."/>
        </authorList>
    </citation>
    <scope>NUCLEOTIDE SEQUENCE [LARGE SCALE GENOMIC DNA]</scope>
    <source>
        <strain evidence="2 3">MAH-3</strain>
    </source>
</reference>
<comment type="caution">
    <text evidence="2">The sequence shown here is derived from an EMBL/GenBank/DDBJ whole genome shotgun (WGS) entry which is preliminary data.</text>
</comment>
<proteinExistence type="predicted"/>
<feature type="transmembrane region" description="Helical" evidence="1">
    <location>
        <begin position="70"/>
        <end position="91"/>
    </location>
</feature>
<dbReference type="AlphaFoldDB" id="A0A556N789"/>
<dbReference type="RefSeq" id="WP_144331560.1">
    <property type="nucleotide sequence ID" value="NZ_VLPL01000001.1"/>
</dbReference>
<dbReference type="EMBL" id="VLPL01000001">
    <property type="protein sequence ID" value="TSJ48025.1"/>
    <property type="molecule type" value="Genomic_DNA"/>
</dbReference>
<keyword evidence="1" id="KW-0812">Transmembrane</keyword>
<gene>
    <name evidence="2" type="ORF">FO442_02525</name>
</gene>
<feature type="transmembrane region" description="Helical" evidence="1">
    <location>
        <begin position="96"/>
        <end position="115"/>
    </location>
</feature>
<feature type="transmembrane region" description="Helical" evidence="1">
    <location>
        <begin position="12"/>
        <end position="29"/>
    </location>
</feature>
<keyword evidence="1" id="KW-0472">Membrane</keyword>
<name>A0A556N789_9FLAO</name>
<protein>
    <submittedName>
        <fullName evidence="2">Uncharacterized protein</fullName>
    </submittedName>
</protein>
<dbReference type="OrthoDB" id="9866562at2"/>
<accession>A0A556N789</accession>
<evidence type="ECO:0000256" key="1">
    <source>
        <dbReference type="SAM" id="Phobius"/>
    </source>
</evidence>
<sequence length="167" mass="19054">MKIIGKCSLKLIILQCLSLSLFEVVFFRFHTFLNADLYECLIRSKGDPSTGCLEQFMGTDVTIGQVMSQMFYSLFYGFCFGVVSVIVINLIRKKSVWNTVSVVLLYLILFFTGAFKNRILDSLIYSFGRLFSEKIGISNLITSQVALLIALVLLWLSVKEKERVYKN</sequence>
<evidence type="ECO:0000313" key="3">
    <source>
        <dbReference type="Proteomes" id="UP000316008"/>
    </source>
</evidence>